<dbReference type="CDD" id="cd00896">
    <property type="entry name" value="PI3Kc_III"/>
    <property type="match status" value="1"/>
</dbReference>
<keyword evidence="5 13" id="KW-0808">Transferase</keyword>
<gene>
    <name evidence="17" type="primary">VPS34</name>
    <name evidence="17" type="ORF">ATY40_BA7504859</name>
</gene>
<dbReference type="PANTHER" id="PTHR10048">
    <property type="entry name" value="PHOSPHATIDYLINOSITOL KINASE"/>
    <property type="match status" value="1"/>
</dbReference>
<dbReference type="GO" id="GO:0000045">
    <property type="term" value="P:autophagosome assembly"/>
    <property type="evidence" value="ECO:0007669"/>
    <property type="project" value="TreeGrafter"/>
</dbReference>
<feature type="domain" description="PIK helical" evidence="15">
    <location>
        <begin position="302"/>
        <end position="566"/>
    </location>
</feature>
<dbReference type="EC" id="2.7.1.137" evidence="4 13"/>
<dbReference type="FunFam" id="1.10.1070.11:FF:000002">
    <property type="entry name" value="Phosphatidylinositol 3-kinase catalytic subunit type 3"/>
    <property type="match status" value="1"/>
</dbReference>
<dbReference type="GO" id="GO:0005524">
    <property type="term" value="F:ATP binding"/>
    <property type="evidence" value="ECO:0007669"/>
    <property type="project" value="UniProtKB-UniRule"/>
</dbReference>
<dbReference type="Gene3D" id="1.10.1070.11">
    <property type="entry name" value="Phosphatidylinositol 3-/4-kinase, catalytic domain"/>
    <property type="match status" value="1"/>
</dbReference>
<comment type="similarity">
    <text evidence="3">Belongs to the PI3/PI4-kinase family. Type III PI4K subfamily.</text>
</comment>
<evidence type="ECO:0000256" key="5">
    <source>
        <dbReference type="ARBA" id="ARBA00022679"/>
    </source>
</evidence>
<organism evidence="17 18">
    <name type="scientific">Komagataella pastoris</name>
    <name type="common">Yeast</name>
    <name type="synonym">Pichia pastoris</name>
    <dbReference type="NCBI Taxonomy" id="4922"/>
    <lineage>
        <taxon>Eukaryota</taxon>
        <taxon>Fungi</taxon>
        <taxon>Dikarya</taxon>
        <taxon>Ascomycota</taxon>
        <taxon>Saccharomycotina</taxon>
        <taxon>Pichiomycetes</taxon>
        <taxon>Pichiales</taxon>
        <taxon>Pichiaceae</taxon>
        <taxon>Komagataella</taxon>
    </lineage>
</organism>
<dbReference type="InterPro" id="IPR018936">
    <property type="entry name" value="PI3/4_kinase_CS"/>
</dbReference>
<dbReference type="GO" id="GO:0000407">
    <property type="term" value="C:phagophore assembly site"/>
    <property type="evidence" value="ECO:0007669"/>
    <property type="project" value="TreeGrafter"/>
</dbReference>
<evidence type="ECO:0000256" key="4">
    <source>
        <dbReference type="ARBA" id="ARBA00012073"/>
    </source>
</evidence>
<dbReference type="SUPFAM" id="SSF56112">
    <property type="entry name" value="Protein kinase-like (PK-like)"/>
    <property type="match status" value="1"/>
</dbReference>
<dbReference type="GO" id="GO:0034271">
    <property type="term" value="C:phosphatidylinositol 3-kinase complex, class III, type I"/>
    <property type="evidence" value="ECO:0007669"/>
    <property type="project" value="TreeGrafter"/>
</dbReference>
<evidence type="ECO:0000256" key="9">
    <source>
        <dbReference type="ARBA" id="ARBA00023985"/>
    </source>
</evidence>
<dbReference type="InterPro" id="IPR000403">
    <property type="entry name" value="PI3/4_kinase_cat_dom"/>
</dbReference>
<dbReference type="InterPro" id="IPR011009">
    <property type="entry name" value="Kinase-like_dom_sf"/>
</dbReference>
<dbReference type="PIRSF" id="PIRSF000587">
    <property type="entry name" value="PI3K_Vps34"/>
    <property type="match status" value="1"/>
</dbReference>
<dbReference type="OrthoDB" id="67688at2759"/>
<evidence type="ECO:0000259" key="16">
    <source>
        <dbReference type="PROSITE" id="PS51547"/>
    </source>
</evidence>
<evidence type="ECO:0000259" key="14">
    <source>
        <dbReference type="PROSITE" id="PS50290"/>
    </source>
</evidence>
<protein>
    <recommendedName>
        <fullName evidence="10 13">Phosphatidylinositol 3-kinase VPS34</fullName>
        <ecNumber evidence="4 13">2.7.1.137</ecNumber>
    </recommendedName>
</protein>
<evidence type="ECO:0000256" key="2">
    <source>
        <dbReference type="ARBA" id="ARBA00004481"/>
    </source>
</evidence>
<evidence type="ECO:0000256" key="7">
    <source>
        <dbReference type="ARBA" id="ARBA00022777"/>
    </source>
</evidence>
<keyword evidence="7 13" id="KW-0418">Kinase</keyword>
<keyword evidence="8 13" id="KW-0067">ATP-binding</keyword>
<dbReference type="Proteomes" id="UP000094565">
    <property type="component" value="Chromosome 4"/>
</dbReference>
<dbReference type="InterPro" id="IPR001263">
    <property type="entry name" value="PI3K_accessory_dom"/>
</dbReference>
<dbReference type="InterPro" id="IPR008290">
    <property type="entry name" value="PI3K_Vps34"/>
</dbReference>
<dbReference type="GO" id="GO:0016303">
    <property type="term" value="F:1-phosphatidylinositol-3-kinase activity"/>
    <property type="evidence" value="ECO:0007669"/>
    <property type="project" value="UniProtKB-UniRule"/>
</dbReference>
<evidence type="ECO:0000313" key="17">
    <source>
        <dbReference type="EMBL" id="ANZ77984.1"/>
    </source>
</evidence>
<evidence type="ECO:0000256" key="8">
    <source>
        <dbReference type="ARBA" id="ARBA00022840"/>
    </source>
</evidence>
<evidence type="ECO:0000313" key="18">
    <source>
        <dbReference type="Proteomes" id="UP000094565"/>
    </source>
</evidence>
<keyword evidence="6 13" id="KW-0547">Nucleotide-binding</keyword>
<feature type="domain" description="PI3K/PI4K catalytic" evidence="14">
    <location>
        <begin position="679"/>
        <end position="951"/>
    </location>
</feature>
<dbReference type="GO" id="GO:0006897">
    <property type="term" value="P:endocytosis"/>
    <property type="evidence" value="ECO:0007669"/>
    <property type="project" value="TreeGrafter"/>
</dbReference>
<dbReference type="FunFam" id="3.30.1010.10:FF:000002">
    <property type="entry name" value="Phosphatidylinositol 3-kinase catalytic subunit type 3"/>
    <property type="match status" value="1"/>
</dbReference>
<dbReference type="InterPro" id="IPR015433">
    <property type="entry name" value="PI3/4_kinase"/>
</dbReference>
<dbReference type="InterPro" id="IPR036940">
    <property type="entry name" value="PI3/4_kinase_cat_sf"/>
</dbReference>
<evidence type="ECO:0000256" key="6">
    <source>
        <dbReference type="ARBA" id="ARBA00022741"/>
    </source>
</evidence>
<dbReference type="SMART" id="SM00146">
    <property type="entry name" value="PI3Kc"/>
    <property type="match status" value="1"/>
</dbReference>
<dbReference type="EMBL" id="CP014587">
    <property type="protein sequence ID" value="ANZ77984.1"/>
    <property type="molecule type" value="Genomic_DNA"/>
</dbReference>
<evidence type="ECO:0000256" key="13">
    <source>
        <dbReference type="PIRNR" id="PIRNR000587"/>
    </source>
</evidence>
<dbReference type="GO" id="GO:0010008">
    <property type="term" value="C:endosome membrane"/>
    <property type="evidence" value="ECO:0007669"/>
    <property type="project" value="UniProtKB-SubCell"/>
</dbReference>
<dbReference type="GO" id="GO:0005794">
    <property type="term" value="C:Golgi apparatus"/>
    <property type="evidence" value="ECO:0007669"/>
    <property type="project" value="UniProtKB-SubCell"/>
</dbReference>
<dbReference type="InterPro" id="IPR057756">
    <property type="entry name" value="PI3-kinase_type3/VPS34_cat"/>
</dbReference>
<comment type="subunit">
    <text evidence="12">Component of the autophagy-specific VPS34 PI3-kinase complex I composed of at least VPS15, VPS30, VPS34, and of the VPS34 PI3-kinase complex II composed of VPS15, VPS30, VPS34 and VPS38. Interacts with VMNA7.</text>
</comment>
<feature type="domain" description="C2 PI3K-type" evidence="16">
    <location>
        <begin position="16"/>
        <end position="186"/>
    </location>
</feature>
<evidence type="ECO:0000256" key="3">
    <source>
        <dbReference type="ARBA" id="ARBA00006209"/>
    </source>
</evidence>
<dbReference type="Gene3D" id="3.30.1010.10">
    <property type="entry name" value="Phosphatidylinositol 3-kinase Catalytic Subunit, Chain A, domain 4"/>
    <property type="match status" value="1"/>
</dbReference>
<dbReference type="PROSITE" id="PS51547">
    <property type="entry name" value="C2_PI3K"/>
    <property type="match status" value="1"/>
</dbReference>
<dbReference type="InterPro" id="IPR042236">
    <property type="entry name" value="PI3K_accessory_sf"/>
</dbReference>
<dbReference type="PANTHER" id="PTHR10048:SF7">
    <property type="entry name" value="PHOSPHATIDYLINOSITOL 3-KINASE CATALYTIC SUBUNIT TYPE 3"/>
    <property type="match status" value="1"/>
</dbReference>
<dbReference type="PROSITE" id="PS00916">
    <property type="entry name" value="PI3_4_KINASE_2"/>
    <property type="match status" value="1"/>
</dbReference>
<dbReference type="Gene3D" id="2.60.40.150">
    <property type="entry name" value="C2 domain"/>
    <property type="match status" value="1"/>
</dbReference>
<evidence type="ECO:0000256" key="10">
    <source>
        <dbReference type="ARBA" id="ARBA00041128"/>
    </source>
</evidence>
<evidence type="ECO:0000256" key="12">
    <source>
        <dbReference type="ARBA" id="ARBA00061999"/>
    </source>
</evidence>
<dbReference type="GO" id="GO:0005777">
    <property type="term" value="C:peroxisome"/>
    <property type="evidence" value="ECO:0007669"/>
    <property type="project" value="TreeGrafter"/>
</dbReference>
<dbReference type="InterPro" id="IPR016024">
    <property type="entry name" value="ARM-type_fold"/>
</dbReference>
<name>A0A1B2JIW6_PICPA</name>
<sequence length="967" mass="112382">MEKENNSVSFCLSKDLKIPFQIKILSFEGYKATNEEYRHNHEIFLTIQLVADNKLLLPSITKIVKYSHSVHHYLFKEKRNDSRSLWIKFPIHYSQLPLTCKLRFILFDYHGQTGERIVVGFTELNIFNIENDDEFEYSCALKRGSQKIPVKLSSENGEVTEASHTKHGLDDVNLQRKIKNFEINGKQNQSLSWLNELSNKKISQLNKLYSQKNCYLHVEFKTFDIPVVYSDVKYSLINIPTITDKIGSAINENDLLSNNIESALQTPDKNVFDPEQYRDSRNDDPIELKFRKLERTHQSSFTNKDIKPTLKMRENIINVLRKQFFEKLTLQEKNLIWKYRFFVLNNLILNKNYTSSQFNNFTVNFMKAINWDDDFEVKEFLTLIDKVPESTNSDEQDLTSQMDHRFVFITQLEIVDCLELLRGNYQNPIVRNMAIDRLRLAPDKDLEFYLVQLVQCLRYETGDYDYEEMLDSSFSDDIVSSKYTFVDDDPIFRLLTDFRYLKQKHKKLPDLSSPLARFLIQRSIENERLTNFFYWCLKVETDGELLHDLKQPPNPSGSYEEFIEEDARSPDAGSPSTTTINKKSSNIFKITLTHFIVEMSTHENGKMKVKSLKEQVLVMKAIQNISLRIRNEFKKETTPAKIEILKSLLSEKRQGKWSLSSFPPIHLPLNPAIEVSGTVPEQSSVFRSSLSPLKITFKTTDHSSYPVMYKIGDDLRQDQFVIQLITLMERILQNENLDMKLTPYKILSMGAMEGLMEFIPNEALSSILKNNGSVLSFLRQNNPDPSSSLGVRAEVMDNYVRSCAGYCVITYLLGVGDRHLDNLLLSKDGHFFHVDFGYILGEDPKPFPPLMKLPIQVIEGMGGLNDENYKLFCNYCFITYITLRKNSSLILNLVQLMIDSSIPLLRTKNSDEQEKTEIILKIQEKFMLELNDEDAVLHFQNLINDSVNAFLPVVIDRLHNLAQYWRA</sequence>
<dbReference type="PROSITE" id="PS51545">
    <property type="entry name" value="PIK_HELICAL"/>
    <property type="match status" value="1"/>
</dbReference>
<evidence type="ECO:0000256" key="1">
    <source>
        <dbReference type="ARBA" id="ARBA00004150"/>
    </source>
</evidence>
<dbReference type="PROSITE" id="PS50290">
    <property type="entry name" value="PI3_4_KINASE_3"/>
    <property type="match status" value="1"/>
</dbReference>
<accession>A0A1B2JIW6</accession>
<dbReference type="Pfam" id="PF00792">
    <property type="entry name" value="PI3K_C2"/>
    <property type="match status" value="1"/>
</dbReference>
<proteinExistence type="inferred from homology"/>
<comment type="function">
    <text evidence="11">Multifunctional phosphatidylinositol 3-kinase involved in acidification of vacuoles, pH-dependent cell growth, and autophagocytosis. Plays an important role in protein transport and virulence. Component of the autophagy-specific VPS34 PI3-kinase complex I essential to recruit the ATG8-phosphatidylinositol conjugate and the ATG12-ATG5 conjugate to the pre-autophagosomal structure. Also involved in endosome-to-Golgi retrograde transport as part of the VPS34 PI3-kinase complex II. This second complex is required for the endosome-to-Golgi retrieval of PEP1 and KEX2, and the recruitment of VPS5 and VPS7, two components of the retromer complex, to endosomal membranes (probably through the synthesis of a specific pool of phosphatidylinositol 3-phosphate recruiting the retromer to the endosomes). Finally, it might also be involved in ethanol tolerance and cell wall integrity.</text>
</comment>
<evidence type="ECO:0000256" key="11">
    <source>
        <dbReference type="ARBA" id="ARBA00059175"/>
    </source>
</evidence>
<dbReference type="GO" id="GO:0034272">
    <property type="term" value="C:phosphatidylinositol 3-kinase complex, class III, type II"/>
    <property type="evidence" value="ECO:0007669"/>
    <property type="project" value="TreeGrafter"/>
</dbReference>
<comment type="catalytic activity">
    <reaction evidence="9">
        <text>a 1,2-diacyl-sn-glycero-3-phospho-(1D-myo-inositol) + ATP = a 1,2-diacyl-sn-glycero-3-phospho-(1D-myo-inositol-3-phosphate) + ADP + H(+)</text>
        <dbReference type="Rhea" id="RHEA:12709"/>
        <dbReference type="ChEBI" id="CHEBI:15378"/>
        <dbReference type="ChEBI" id="CHEBI:30616"/>
        <dbReference type="ChEBI" id="CHEBI:57880"/>
        <dbReference type="ChEBI" id="CHEBI:58088"/>
        <dbReference type="ChEBI" id="CHEBI:456216"/>
        <dbReference type="EC" id="2.7.1.137"/>
    </reaction>
    <physiologicalReaction direction="left-to-right" evidence="9">
        <dbReference type="Rhea" id="RHEA:12710"/>
    </physiologicalReaction>
</comment>
<dbReference type="SUPFAM" id="SSF49562">
    <property type="entry name" value="C2 domain (Calcium/lipid-binding domain, CaLB)"/>
    <property type="match status" value="1"/>
</dbReference>
<dbReference type="SMART" id="SM00145">
    <property type="entry name" value="PI3Ka"/>
    <property type="match status" value="1"/>
</dbReference>
<evidence type="ECO:0000259" key="15">
    <source>
        <dbReference type="PROSITE" id="PS51545"/>
    </source>
</evidence>
<dbReference type="SUPFAM" id="SSF48371">
    <property type="entry name" value="ARM repeat"/>
    <property type="match status" value="1"/>
</dbReference>
<dbReference type="Gene3D" id="1.25.40.70">
    <property type="entry name" value="Phosphatidylinositol 3-kinase, accessory domain (PIK)"/>
    <property type="match status" value="1"/>
</dbReference>
<dbReference type="InterPro" id="IPR035892">
    <property type="entry name" value="C2_domain_sf"/>
</dbReference>
<keyword evidence="18" id="KW-1185">Reference proteome</keyword>
<dbReference type="InterPro" id="IPR002420">
    <property type="entry name" value="PI3K-type_C2_dom"/>
</dbReference>
<comment type="subcellular location">
    <subcellularLocation>
        <location evidence="2">Endosome membrane</location>
        <topology evidence="2">Peripheral membrane protein</topology>
    </subcellularLocation>
    <subcellularLocation>
        <location evidence="1">Golgi apparatus</location>
        <location evidence="1">trans-Golgi network membrane</location>
        <topology evidence="1">Peripheral membrane protein</topology>
    </subcellularLocation>
</comment>
<dbReference type="AlphaFoldDB" id="A0A1B2JIW6"/>
<dbReference type="Pfam" id="PF00454">
    <property type="entry name" value="PI3_PI4_kinase"/>
    <property type="match status" value="1"/>
</dbReference>
<dbReference type="Pfam" id="PF00613">
    <property type="entry name" value="PI3Ka"/>
    <property type="match status" value="1"/>
</dbReference>
<reference evidence="17 18" key="1">
    <citation type="submission" date="2016-02" db="EMBL/GenBank/DDBJ databases">
        <title>Comparative genomic and transcriptomic foundation for Pichia pastoris.</title>
        <authorList>
            <person name="Love K.R."/>
            <person name="Shah K.A."/>
            <person name="Whittaker C.A."/>
            <person name="Wu J."/>
            <person name="Bartlett M.C."/>
            <person name="Ma D."/>
            <person name="Leeson R.L."/>
            <person name="Priest M."/>
            <person name="Young S.K."/>
            <person name="Love J.C."/>
        </authorList>
    </citation>
    <scope>NUCLEOTIDE SEQUENCE [LARGE SCALE GENOMIC DNA]</scope>
    <source>
        <strain evidence="17 18">ATCC 28485</strain>
    </source>
</reference>
<dbReference type="GO" id="GO:0048015">
    <property type="term" value="P:phosphatidylinositol-mediated signaling"/>
    <property type="evidence" value="ECO:0007669"/>
    <property type="project" value="TreeGrafter"/>
</dbReference>